<dbReference type="InterPro" id="IPR056209">
    <property type="entry name" value="SU10_adaptor"/>
</dbReference>
<reference evidence="2" key="1">
    <citation type="submission" date="2018-05" db="EMBL/GenBank/DDBJ databases">
        <authorList>
            <person name="Lanie J.A."/>
            <person name="Ng W.-L."/>
            <person name="Kazmierczak K.M."/>
            <person name="Andrzejewski T.M."/>
            <person name="Davidsen T.M."/>
            <person name="Wayne K.J."/>
            <person name="Tettelin H."/>
            <person name="Glass J.I."/>
            <person name="Rusch D."/>
            <person name="Podicherti R."/>
            <person name="Tsui H.-C.T."/>
            <person name="Winkler M.E."/>
        </authorList>
    </citation>
    <scope>NUCLEOTIDE SEQUENCE</scope>
</reference>
<protein>
    <submittedName>
        <fullName evidence="2">Uncharacterized protein</fullName>
    </submittedName>
</protein>
<proteinExistence type="predicted"/>
<accession>A0A382PN93</accession>
<gene>
    <name evidence="2" type="ORF">METZ01_LOCUS327151</name>
</gene>
<dbReference type="AlphaFoldDB" id="A0A382PN93"/>
<feature type="region of interest" description="Disordered" evidence="1">
    <location>
        <begin position="141"/>
        <end position="165"/>
    </location>
</feature>
<organism evidence="2">
    <name type="scientific">marine metagenome</name>
    <dbReference type="NCBI Taxonomy" id="408172"/>
    <lineage>
        <taxon>unclassified sequences</taxon>
        <taxon>metagenomes</taxon>
        <taxon>ecological metagenomes</taxon>
    </lineage>
</organism>
<dbReference type="Pfam" id="PF24175">
    <property type="entry name" value="SU10_adaptor"/>
    <property type="match status" value="1"/>
</dbReference>
<evidence type="ECO:0000256" key="1">
    <source>
        <dbReference type="SAM" id="MobiDB-lite"/>
    </source>
</evidence>
<evidence type="ECO:0000313" key="2">
    <source>
        <dbReference type="EMBL" id="SVC74297.1"/>
    </source>
</evidence>
<dbReference type="EMBL" id="UINC01108300">
    <property type="protein sequence ID" value="SVC74297.1"/>
    <property type="molecule type" value="Genomic_DNA"/>
</dbReference>
<feature type="non-terminal residue" evidence="2">
    <location>
        <position position="1"/>
    </location>
</feature>
<sequence>VTIPSDLRIIRYVQLANTNVSPTANVYLEKKDTSYMTEYYNTPSTASGLPKYYGNWDAVYWVVSPTPDAAYEITMAYIKQPASITTSDSTTTYLSNKYQDLLLYGSLLEAYGYLKGPQNLVQYYQQSYQQALQSYAIEQQGRRRRDEYQDGVIRTPLKSPPPTQD</sequence>
<name>A0A382PN93_9ZZZZ</name>